<dbReference type="GO" id="GO:0005230">
    <property type="term" value="F:extracellular ligand-gated monoatomic ion channel activity"/>
    <property type="evidence" value="ECO:0007669"/>
    <property type="project" value="InterPro"/>
</dbReference>
<protein>
    <recommendedName>
        <fullName evidence="1">Neurotransmitter-gated ion-channel ligand-binding domain-containing protein</fullName>
    </recommendedName>
</protein>
<dbReference type="GO" id="GO:0016020">
    <property type="term" value="C:membrane"/>
    <property type="evidence" value="ECO:0007669"/>
    <property type="project" value="InterPro"/>
</dbReference>
<dbReference type="SUPFAM" id="SSF63712">
    <property type="entry name" value="Nicotinic receptor ligand binding domain-like"/>
    <property type="match status" value="1"/>
</dbReference>
<gene>
    <name evidence="2" type="ORF">AVEN_65322_1</name>
</gene>
<name>A0A4Y2AG48_ARAVE</name>
<dbReference type="Gene3D" id="2.70.170.10">
    <property type="entry name" value="Neurotransmitter-gated ion-channel ligand-binding domain"/>
    <property type="match status" value="1"/>
</dbReference>
<dbReference type="OrthoDB" id="6422395at2759"/>
<dbReference type="InterPro" id="IPR006202">
    <property type="entry name" value="Neur_chan_lig-bd"/>
</dbReference>
<dbReference type="Pfam" id="PF02931">
    <property type="entry name" value="Neur_chan_LBD"/>
    <property type="match status" value="1"/>
</dbReference>
<evidence type="ECO:0000313" key="3">
    <source>
        <dbReference type="Proteomes" id="UP000499080"/>
    </source>
</evidence>
<feature type="domain" description="Neurotransmitter-gated ion-channel ligand-binding" evidence="1">
    <location>
        <begin position="26"/>
        <end position="136"/>
    </location>
</feature>
<reference evidence="2 3" key="1">
    <citation type="journal article" date="2019" name="Sci. Rep.">
        <title>Orb-weaving spider Araneus ventricosus genome elucidates the spidroin gene catalogue.</title>
        <authorList>
            <person name="Kono N."/>
            <person name="Nakamura H."/>
            <person name="Ohtoshi R."/>
            <person name="Moran D.A.P."/>
            <person name="Shinohara A."/>
            <person name="Yoshida Y."/>
            <person name="Fujiwara M."/>
            <person name="Mori M."/>
            <person name="Tomita M."/>
            <person name="Arakawa K."/>
        </authorList>
    </citation>
    <scope>NUCLEOTIDE SEQUENCE [LARGE SCALE GENOMIC DNA]</scope>
</reference>
<evidence type="ECO:0000313" key="2">
    <source>
        <dbReference type="EMBL" id="GBL78783.1"/>
    </source>
</evidence>
<organism evidence="2 3">
    <name type="scientific">Araneus ventricosus</name>
    <name type="common">Orbweaver spider</name>
    <name type="synonym">Epeira ventricosa</name>
    <dbReference type="NCBI Taxonomy" id="182803"/>
    <lineage>
        <taxon>Eukaryota</taxon>
        <taxon>Metazoa</taxon>
        <taxon>Ecdysozoa</taxon>
        <taxon>Arthropoda</taxon>
        <taxon>Chelicerata</taxon>
        <taxon>Arachnida</taxon>
        <taxon>Araneae</taxon>
        <taxon>Araneomorphae</taxon>
        <taxon>Entelegynae</taxon>
        <taxon>Araneoidea</taxon>
        <taxon>Araneidae</taxon>
        <taxon>Araneus</taxon>
    </lineage>
</organism>
<evidence type="ECO:0000259" key="1">
    <source>
        <dbReference type="Pfam" id="PF02931"/>
    </source>
</evidence>
<comment type="caution">
    <text evidence="2">The sequence shown here is derived from an EMBL/GenBank/DDBJ whole genome shotgun (WGS) entry which is preliminary data.</text>
</comment>
<sequence>MQIPNDCDSCLENSTPPLKFEDIVPKNYDKLVPPTKEGEPTVVQIKISVLNINYVDEEKQAFGVDIFFHQVWNDPRLRIPPTHNTTRLVLNSKWRNNLWTPDTYFKKLVDGKVNDIIIPYSYMVVDSESTLFFASRILCNKALLKYGSRIGVTLVQRISKNTDSLKHGSRMAKIIEEGQNKNRKRMRR</sequence>
<keyword evidence="3" id="KW-1185">Reference proteome</keyword>
<dbReference type="AlphaFoldDB" id="A0A4Y2AG48"/>
<dbReference type="Proteomes" id="UP000499080">
    <property type="component" value="Unassembled WGS sequence"/>
</dbReference>
<dbReference type="InterPro" id="IPR036734">
    <property type="entry name" value="Neur_chan_lig-bd_sf"/>
</dbReference>
<accession>A0A4Y2AG48</accession>
<dbReference type="EMBL" id="BGPR01000016">
    <property type="protein sequence ID" value="GBL78783.1"/>
    <property type="molecule type" value="Genomic_DNA"/>
</dbReference>
<proteinExistence type="predicted"/>